<feature type="chain" id="PRO_5038387470" description="GW domain-containing protein" evidence="2">
    <location>
        <begin position="29"/>
        <end position="775"/>
    </location>
</feature>
<gene>
    <name evidence="4" type="ORF">P343_09350</name>
</gene>
<proteinExistence type="predicted"/>
<dbReference type="AlphaFoldDB" id="V6IYW3"/>
<evidence type="ECO:0000256" key="1">
    <source>
        <dbReference type="ARBA" id="ARBA00022729"/>
    </source>
</evidence>
<dbReference type="Gene3D" id="2.30.30.170">
    <property type="match status" value="3"/>
</dbReference>
<evidence type="ECO:0000256" key="2">
    <source>
        <dbReference type="SAM" id="SignalP"/>
    </source>
</evidence>
<evidence type="ECO:0000313" key="5">
    <source>
        <dbReference type="Proteomes" id="UP000018296"/>
    </source>
</evidence>
<dbReference type="eggNOG" id="COG5632">
    <property type="taxonomic scope" value="Bacteria"/>
</dbReference>
<keyword evidence="1 2" id="KW-0732">Signal</keyword>
<name>V6IYW3_9BACL</name>
<dbReference type="InterPro" id="IPR038200">
    <property type="entry name" value="GW_dom_sf"/>
</dbReference>
<accession>V6IYW3</accession>
<dbReference type="OrthoDB" id="9816557at2"/>
<sequence>MKQATKTTTFLLLFLLVFSFLSYYPAHAKASRTYYVHNTASFYSASNAKQQIGQIPINAKLKTTSKKTSRMYKVSYAGKTGYVYRSSLWTKRTTVKRYIHKTAYLYTGSTAAKQRIQTIAINNSLTTDSNLNNKMYHVTYKGKKGYVYATNLSTQKTPITKFVIKASTRYKNYAHTKKYKGTIPVNTVLTTTSPQSNKLYWVNYNGVNSYVYASNLANSQVNYSYNNPVAPDTYGVVSDGADHGIWDQPYGIAGAKSIGRIADYNLLPLTILRESKVSNTEWFQIGVDGQILGWVHKDTVQITSGTADDGSIPHLAVASVKNVNGQLYGTVNGTALPVFLNIYANLKLKIDQVADNGRWVHIKKYTAGTVLGWVKTDDLNVQDVVSSGTLNVNYNATISSDTAPIFDDRANFVGYSGQYNASNRVVQINQEKQVENEEMYRISFNHHVIGWVRSNALNLVNSTQDYKQVRDLNTNAGIYNGQSSGDAPDSNARIGNLGDYSNRMLEVIKQSDGWSFLKYNDWYGKPDKDIDIGWVQNDYLNDLRFQGFNDLFTADNGNQQGLAYNNEKNTFYVGYDLGNGMGKIIAYPLDENNQVINDQIRISKSLPLGHTCAVSYSPYTKRLYAVSSAGDSPKLYTIDPDTLTPESEDGVKINNQVIPYVAMMTVKDEHTLILMTESFGDDTFFDYDLNNPNNPLSNKVQLKKMGVVQGMQYDDGNLYFLTNNYITVLDQSMKLVDRFHFSIPNGELPQESEGLTRVNGKLVVGLSGHKIYIQQ</sequence>
<evidence type="ECO:0000313" key="4">
    <source>
        <dbReference type="EMBL" id="EST11976.1"/>
    </source>
</evidence>
<dbReference type="SUPFAM" id="SSF82057">
    <property type="entry name" value="Prokaryotic SH3-related domain"/>
    <property type="match status" value="2"/>
</dbReference>
<feature type="domain" description="GW" evidence="3">
    <location>
        <begin position="227"/>
        <end position="305"/>
    </location>
</feature>
<protein>
    <recommendedName>
        <fullName evidence="3">GW domain-containing protein</fullName>
    </recommendedName>
</protein>
<reference evidence="4 5" key="1">
    <citation type="journal article" date="2013" name="Genome Announc.">
        <title>Genome Sequence of Sporolactobacillus laevolacticus DSM442, an Efficient Polymer-Grade D-Lactate Producer from Agricultural Waste Cottonseed as a Nitrogen Source.</title>
        <authorList>
            <person name="Wang H."/>
            <person name="Wang L."/>
            <person name="Ju J."/>
            <person name="Yu B."/>
            <person name="Ma Y."/>
        </authorList>
    </citation>
    <scope>NUCLEOTIDE SEQUENCE [LARGE SCALE GENOMIC DNA]</scope>
    <source>
        <strain evidence="4 5">DSM 442</strain>
    </source>
</reference>
<dbReference type="RefSeq" id="WP_023510129.1">
    <property type="nucleotide sequence ID" value="NZ_AWTC01000008.1"/>
</dbReference>
<dbReference type="Proteomes" id="UP000018296">
    <property type="component" value="Unassembled WGS sequence"/>
</dbReference>
<dbReference type="SUPFAM" id="SSF63825">
    <property type="entry name" value="YWTD domain"/>
    <property type="match status" value="1"/>
</dbReference>
<dbReference type="NCBIfam" id="NF033202">
    <property type="entry name" value="GW_glycos_SH3"/>
    <property type="match status" value="1"/>
</dbReference>
<comment type="caution">
    <text evidence="4">The sequence shown here is derived from an EMBL/GenBank/DDBJ whole genome shotgun (WGS) entry which is preliminary data.</text>
</comment>
<dbReference type="Gene3D" id="2.30.30.40">
    <property type="entry name" value="SH3 Domains"/>
    <property type="match status" value="1"/>
</dbReference>
<dbReference type="InterPro" id="IPR025987">
    <property type="entry name" value="GW_dom"/>
</dbReference>
<dbReference type="STRING" id="1395513.P343_09350"/>
<dbReference type="Pfam" id="PF13457">
    <property type="entry name" value="GW"/>
    <property type="match status" value="4"/>
</dbReference>
<evidence type="ECO:0000259" key="3">
    <source>
        <dbReference type="PROSITE" id="PS51780"/>
    </source>
</evidence>
<organism evidence="4 5">
    <name type="scientific">Sporolactobacillus laevolacticus DSM 442</name>
    <dbReference type="NCBI Taxonomy" id="1395513"/>
    <lineage>
        <taxon>Bacteria</taxon>
        <taxon>Bacillati</taxon>
        <taxon>Bacillota</taxon>
        <taxon>Bacilli</taxon>
        <taxon>Bacillales</taxon>
        <taxon>Sporolactobacillaceae</taxon>
        <taxon>Sporolactobacillus</taxon>
    </lineage>
</organism>
<feature type="signal peptide" evidence="2">
    <location>
        <begin position="1"/>
        <end position="28"/>
    </location>
</feature>
<keyword evidence="5" id="KW-1185">Reference proteome</keyword>
<dbReference type="PROSITE" id="PS51780">
    <property type="entry name" value="GW"/>
    <property type="match status" value="1"/>
</dbReference>
<dbReference type="PATRIC" id="fig|1395513.3.peg.1887"/>
<dbReference type="EMBL" id="AWTC01000008">
    <property type="protein sequence ID" value="EST11976.1"/>
    <property type="molecule type" value="Genomic_DNA"/>
</dbReference>